<sequence>MLHHSQEHPVDKEKNGYNNVPSSPKQRVPPRRGQIKKRIFGKLIKALMFLMAGRGRSGGNGGGGGGRDGRGCLKYSASKTSPRQV</sequence>
<evidence type="ECO:0000313" key="4">
    <source>
        <dbReference type="Proteomes" id="UP000077755"/>
    </source>
</evidence>
<feature type="compositionally biased region" description="Polar residues" evidence="1">
    <location>
        <begin position="16"/>
        <end position="25"/>
    </location>
</feature>
<dbReference type="EMBL" id="CP093346">
    <property type="protein sequence ID" value="WOG95839.1"/>
    <property type="molecule type" value="Genomic_DNA"/>
</dbReference>
<dbReference type="PANTHER" id="PTHR37721">
    <property type="entry name" value="OS05G0464200 PROTEIN"/>
    <property type="match status" value="1"/>
</dbReference>
<feature type="compositionally biased region" description="Basic and acidic residues" evidence="1">
    <location>
        <begin position="1"/>
        <end position="15"/>
    </location>
</feature>
<proteinExistence type="predicted"/>
<keyword evidence="4" id="KW-1185">Reference proteome</keyword>
<reference evidence="3" key="2">
    <citation type="submission" date="2022-03" db="EMBL/GenBank/DDBJ databases">
        <title>Draft title - Genomic analysis of global carrot germplasm unveils the trajectory of domestication and the origin of high carotenoid orange carrot.</title>
        <authorList>
            <person name="Iorizzo M."/>
            <person name="Ellison S."/>
            <person name="Senalik D."/>
            <person name="Macko-Podgorni A."/>
            <person name="Grzebelus D."/>
            <person name="Bostan H."/>
            <person name="Rolling W."/>
            <person name="Curaba J."/>
            <person name="Simon P."/>
        </authorList>
    </citation>
    <scope>NUCLEOTIDE SEQUENCE</scope>
    <source>
        <tissue evidence="3">Leaf</tissue>
    </source>
</reference>
<dbReference type="EMBL" id="LNRQ01000004">
    <property type="protein sequence ID" value="KZM97068.1"/>
    <property type="molecule type" value="Genomic_DNA"/>
</dbReference>
<dbReference type="Gramene" id="KZM97068">
    <property type="protein sequence ID" value="KZM97068"/>
    <property type="gene ID" value="DCAR_015570"/>
</dbReference>
<dbReference type="PANTHER" id="PTHR37721:SF1">
    <property type="entry name" value="OS05G0464200 PROTEIN"/>
    <property type="match status" value="1"/>
</dbReference>
<organism evidence="2">
    <name type="scientific">Daucus carota subsp. sativus</name>
    <name type="common">Carrot</name>
    <dbReference type="NCBI Taxonomy" id="79200"/>
    <lineage>
        <taxon>Eukaryota</taxon>
        <taxon>Viridiplantae</taxon>
        <taxon>Streptophyta</taxon>
        <taxon>Embryophyta</taxon>
        <taxon>Tracheophyta</taxon>
        <taxon>Spermatophyta</taxon>
        <taxon>Magnoliopsida</taxon>
        <taxon>eudicotyledons</taxon>
        <taxon>Gunneridae</taxon>
        <taxon>Pentapetalae</taxon>
        <taxon>asterids</taxon>
        <taxon>campanulids</taxon>
        <taxon>Apiales</taxon>
        <taxon>Apiaceae</taxon>
        <taxon>Apioideae</taxon>
        <taxon>Scandiceae</taxon>
        <taxon>Daucinae</taxon>
        <taxon>Daucus</taxon>
        <taxon>Daucus sect. Daucus</taxon>
    </lineage>
</organism>
<name>A0A165A7Y9_DAUCS</name>
<dbReference type="AlphaFoldDB" id="A0A165A7Y9"/>
<gene>
    <name evidence="2" type="ORF">DCAR_015570</name>
    <name evidence="3" type="ORF">DCAR_0415168</name>
</gene>
<feature type="region of interest" description="Disordered" evidence="1">
    <location>
        <begin position="1"/>
        <end position="36"/>
    </location>
</feature>
<reference evidence="2" key="1">
    <citation type="journal article" date="2016" name="Nat. Genet.">
        <title>A high-quality carrot genome assembly provides new insights into carotenoid accumulation and asterid genome evolution.</title>
        <authorList>
            <person name="Iorizzo M."/>
            <person name="Ellison S."/>
            <person name="Senalik D."/>
            <person name="Zeng P."/>
            <person name="Satapoomin P."/>
            <person name="Huang J."/>
            <person name="Bowman M."/>
            <person name="Iovene M."/>
            <person name="Sanseverino W."/>
            <person name="Cavagnaro P."/>
            <person name="Yildiz M."/>
            <person name="Macko-Podgorni A."/>
            <person name="Moranska E."/>
            <person name="Grzebelus E."/>
            <person name="Grzebelus D."/>
            <person name="Ashrafi H."/>
            <person name="Zheng Z."/>
            <person name="Cheng S."/>
            <person name="Spooner D."/>
            <person name="Van Deynze A."/>
            <person name="Simon P."/>
        </authorList>
    </citation>
    <scope>NUCLEOTIDE SEQUENCE [LARGE SCALE GENOMIC DNA]</scope>
    <source>
        <tissue evidence="2">Leaf</tissue>
    </source>
</reference>
<feature type="region of interest" description="Disordered" evidence="1">
    <location>
        <begin position="54"/>
        <end position="85"/>
    </location>
</feature>
<protein>
    <submittedName>
        <fullName evidence="2">Uncharacterized protein</fullName>
    </submittedName>
</protein>
<accession>A0A165A7Y9</accession>
<dbReference type="Proteomes" id="UP000077755">
    <property type="component" value="Chromosome 4"/>
</dbReference>
<evidence type="ECO:0000256" key="1">
    <source>
        <dbReference type="SAM" id="MobiDB-lite"/>
    </source>
</evidence>
<feature type="compositionally biased region" description="Gly residues" evidence="1">
    <location>
        <begin position="55"/>
        <end position="66"/>
    </location>
</feature>
<evidence type="ECO:0000313" key="3">
    <source>
        <dbReference type="EMBL" id="WOG95839.1"/>
    </source>
</evidence>
<evidence type="ECO:0000313" key="2">
    <source>
        <dbReference type="EMBL" id="KZM97068.1"/>
    </source>
</evidence>